<reference evidence="2" key="1">
    <citation type="submission" date="2018-05" db="EMBL/GenBank/DDBJ databases">
        <authorList>
            <person name="Lanie J.A."/>
            <person name="Ng W.-L."/>
            <person name="Kazmierczak K.M."/>
            <person name="Andrzejewski T.M."/>
            <person name="Davidsen T.M."/>
            <person name="Wayne K.J."/>
            <person name="Tettelin H."/>
            <person name="Glass J.I."/>
            <person name="Rusch D."/>
            <person name="Podicherti R."/>
            <person name="Tsui H.-C.T."/>
            <person name="Winkler M.E."/>
        </authorList>
    </citation>
    <scope>NUCLEOTIDE SEQUENCE</scope>
</reference>
<dbReference type="PANTHER" id="PTHR16026">
    <property type="entry name" value="CARTILAGE ACIDIC PROTEIN 1"/>
    <property type="match status" value="1"/>
</dbReference>
<evidence type="ECO:0008006" key="3">
    <source>
        <dbReference type="Google" id="ProtNLM"/>
    </source>
</evidence>
<dbReference type="Gene3D" id="2.130.10.130">
    <property type="entry name" value="Integrin alpha, N-terminal"/>
    <property type="match status" value="2"/>
</dbReference>
<dbReference type="InterPro" id="IPR013517">
    <property type="entry name" value="FG-GAP"/>
</dbReference>
<dbReference type="Pfam" id="PF13517">
    <property type="entry name" value="FG-GAP_3"/>
    <property type="match status" value="2"/>
</dbReference>
<dbReference type="EMBL" id="UINC01008527">
    <property type="protein sequence ID" value="SVA38354.1"/>
    <property type="molecule type" value="Genomic_DNA"/>
</dbReference>
<dbReference type="InterPro" id="IPR028994">
    <property type="entry name" value="Integrin_alpha_N"/>
</dbReference>
<sequence>MRFSSFINGRTMVVALTVWAISQALPAVTWVEEANHNWRPLDVTAGTSSGFTLLAPEQTGIHFSNRLKVEKSLQNQVYLNGSGIALADVNGDGLCDIYLCGLDSPNHLYLNKGGWSFEEVAGAYGVDCAAKDSTGAAFADLDGDGTLDLIVNTIHSGTILFKNSGNGFTRVPGHAAGLPDARGGMSMAIADIDADGLLDFYATYYRDSTLMDMPNTYFKFRTVDGRKVISSVDGAPAEGPKFKNRFRLNERGGIEENGLPDVLYRNLGQFRFERNEAGSGRFMRANGSPLPELLYEWGLAVMFRDINRDGRPDLYVCNDFDGVDRLWLNVGQGRFREAPALTLRKTSMFSMGIDFADINRDGLDDFLVVDMLNTNHRARKNQMNPRVQYQPVPGKYNDRPQVMRNTLFLNRGYGLFSEIANYSGVAASDWSWCPIFMDVDL</sequence>
<evidence type="ECO:0000256" key="1">
    <source>
        <dbReference type="ARBA" id="ARBA00022729"/>
    </source>
</evidence>
<proteinExistence type="predicted"/>
<keyword evidence="1" id="KW-0732">Signal</keyword>
<gene>
    <name evidence="2" type="ORF">METZ01_LOCUS91208</name>
</gene>
<accession>A0A381VDY1</accession>
<evidence type="ECO:0000313" key="2">
    <source>
        <dbReference type="EMBL" id="SVA38354.1"/>
    </source>
</evidence>
<organism evidence="2">
    <name type="scientific">marine metagenome</name>
    <dbReference type="NCBI Taxonomy" id="408172"/>
    <lineage>
        <taxon>unclassified sequences</taxon>
        <taxon>metagenomes</taxon>
        <taxon>ecological metagenomes</taxon>
    </lineage>
</organism>
<feature type="non-terminal residue" evidence="2">
    <location>
        <position position="441"/>
    </location>
</feature>
<dbReference type="SUPFAM" id="SSF69318">
    <property type="entry name" value="Integrin alpha N-terminal domain"/>
    <property type="match status" value="1"/>
</dbReference>
<name>A0A381VDY1_9ZZZZ</name>
<protein>
    <recommendedName>
        <fullName evidence="3">ASPIC/UnbV domain-containing protein</fullName>
    </recommendedName>
</protein>
<dbReference type="AlphaFoldDB" id="A0A381VDY1"/>
<dbReference type="InterPro" id="IPR027039">
    <property type="entry name" value="Crtac1"/>
</dbReference>
<dbReference type="PANTHER" id="PTHR16026:SF0">
    <property type="entry name" value="CARTILAGE ACIDIC PROTEIN 1"/>
    <property type="match status" value="1"/>
</dbReference>